<protein>
    <recommendedName>
        <fullName evidence="3">DUF481 domain-containing protein</fullName>
    </recommendedName>
</protein>
<dbReference type="Proteomes" id="UP000886124">
    <property type="component" value="Unassembled WGS sequence"/>
</dbReference>
<dbReference type="EMBL" id="DROD01000656">
    <property type="protein sequence ID" value="HHJ53576.1"/>
    <property type="molecule type" value="Genomic_DNA"/>
</dbReference>
<evidence type="ECO:0000313" key="2">
    <source>
        <dbReference type="EMBL" id="HHJ53576.1"/>
    </source>
</evidence>
<dbReference type="AlphaFoldDB" id="A0A7V5PQW1"/>
<comment type="caution">
    <text evidence="2">The sequence shown here is derived from an EMBL/GenBank/DDBJ whole genome shotgun (WGS) entry which is preliminary data.</text>
</comment>
<evidence type="ECO:0000256" key="1">
    <source>
        <dbReference type="SAM" id="SignalP"/>
    </source>
</evidence>
<sequence length="311" mass="34032">MYLKMYRLILALSFVMLMLLLPVQAQTAFPDSAKKDDGQAKVISSPQNTSYVGQSVAIELITGKRFQGIVSAENDATIQIQTPDGVLITIQRAQIKRITVITQPVGTIYEYTDPNATRLFFSPTARSLKHLQGYFSVYQLFFPSFGLGLYDVVTLNGGISILPGAEQQLYYLASKVRVVHFKQLDLAAGILYTNVTGGEASGAGIAFGVATYGTEDYALTAGLGWGYAEKKFSDRPVLVLGGEARISKNLKILTENWLLPGADTKILTFGIRFFGRQLAADLGFIYPTGSEMSGFPFIPWVGFAYNFGIRP</sequence>
<accession>A0A7V5PQW1</accession>
<keyword evidence="1" id="KW-0732">Signal</keyword>
<reference evidence="2" key="1">
    <citation type="journal article" date="2020" name="mSystems">
        <title>Genome- and Community-Level Interaction Insights into Carbon Utilization and Element Cycling Functions of Hydrothermarchaeota in Hydrothermal Sediment.</title>
        <authorList>
            <person name="Zhou Z."/>
            <person name="Liu Y."/>
            <person name="Xu W."/>
            <person name="Pan J."/>
            <person name="Luo Z.H."/>
            <person name="Li M."/>
        </authorList>
    </citation>
    <scope>NUCLEOTIDE SEQUENCE [LARGE SCALE GENOMIC DNA]</scope>
    <source>
        <strain evidence="2">HyVt-527</strain>
    </source>
</reference>
<feature type="chain" id="PRO_5030840655" description="DUF481 domain-containing protein" evidence="1">
    <location>
        <begin position="26"/>
        <end position="311"/>
    </location>
</feature>
<name>A0A7V5PQW1_CALAY</name>
<evidence type="ECO:0008006" key="3">
    <source>
        <dbReference type="Google" id="ProtNLM"/>
    </source>
</evidence>
<organism evidence="2">
    <name type="scientific">Caldithrix abyssi</name>
    <dbReference type="NCBI Taxonomy" id="187145"/>
    <lineage>
        <taxon>Bacteria</taxon>
        <taxon>Pseudomonadati</taxon>
        <taxon>Calditrichota</taxon>
        <taxon>Calditrichia</taxon>
        <taxon>Calditrichales</taxon>
        <taxon>Calditrichaceae</taxon>
        <taxon>Caldithrix</taxon>
    </lineage>
</organism>
<proteinExistence type="predicted"/>
<gene>
    <name evidence="2" type="ORF">ENJ89_10310</name>
</gene>
<feature type="signal peptide" evidence="1">
    <location>
        <begin position="1"/>
        <end position="25"/>
    </location>
</feature>